<dbReference type="AlphaFoldDB" id="A0A166E4S5"/>
<evidence type="ECO:0000313" key="1">
    <source>
        <dbReference type="EMBL" id="KZP15392.1"/>
    </source>
</evidence>
<proteinExistence type="predicted"/>
<accession>A0A166E4S5</accession>
<organism evidence="1 2">
    <name type="scientific">Athelia psychrophila</name>
    <dbReference type="NCBI Taxonomy" id="1759441"/>
    <lineage>
        <taxon>Eukaryota</taxon>
        <taxon>Fungi</taxon>
        <taxon>Dikarya</taxon>
        <taxon>Basidiomycota</taxon>
        <taxon>Agaricomycotina</taxon>
        <taxon>Agaricomycetes</taxon>
        <taxon>Agaricomycetidae</taxon>
        <taxon>Atheliales</taxon>
        <taxon>Atheliaceae</taxon>
        <taxon>Athelia</taxon>
    </lineage>
</organism>
<evidence type="ECO:0000313" key="2">
    <source>
        <dbReference type="Proteomes" id="UP000076532"/>
    </source>
</evidence>
<keyword evidence="2" id="KW-1185">Reference proteome</keyword>
<protein>
    <submittedName>
        <fullName evidence="1">Uncharacterized protein</fullName>
    </submittedName>
</protein>
<dbReference type="Proteomes" id="UP000076532">
    <property type="component" value="Unassembled WGS sequence"/>
</dbReference>
<sequence length="166" mass="18814">MSTTRYPCQVQYHCPHYYASSIFVFTQHISDIAVDVVDLSVTARVTRIEYLRAHPEIRVLISYEGKVLGRDSLQGWQWTSTMDVVGSVGMRGCSNRQLIGVFCNQTLTQHWAAYLATAQIQTLESLGNVCSRAIEHQRTLIVIIKVKCREVLLLESNQDKLGKAIR</sequence>
<name>A0A166E4S5_9AGAM</name>
<dbReference type="EMBL" id="KV417605">
    <property type="protein sequence ID" value="KZP15392.1"/>
    <property type="molecule type" value="Genomic_DNA"/>
</dbReference>
<gene>
    <name evidence="1" type="ORF">FIBSPDRAFT_867325</name>
</gene>
<reference evidence="1 2" key="1">
    <citation type="journal article" date="2016" name="Mol. Biol. Evol.">
        <title>Comparative Genomics of Early-Diverging Mushroom-Forming Fungi Provides Insights into the Origins of Lignocellulose Decay Capabilities.</title>
        <authorList>
            <person name="Nagy L.G."/>
            <person name="Riley R."/>
            <person name="Tritt A."/>
            <person name="Adam C."/>
            <person name="Daum C."/>
            <person name="Floudas D."/>
            <person name="Sun H."/>
            <person name="Yadav J.S."/>
            <person name="Pangilinan J."/>
            <person name="Larsson K.H."/>
            <person name="Matsuura K."/>
            <person name="Barry K."/>
            <person name="Labutti K."/>
            <person name="Kuo R."/>
            <person name="Ohm R.A."/>
            <person name="Bhattacharya S.S."/>
            <person name="Shirouzu T."/>
            <person name="Yoshinaga Y."/>
            <person name="Martin F.M."/>
            <person name="Grigoriev I.V."/>
            <person name="Hibbett D.S."/>
        </authorList>
    </citation>
    <scope>NUCLEOTIDE SEQUENCE [LARGE SCALE GENOMIC DNA]</scope>
    <source>
        <strain evidence="1 2">CBS 109695</strain>
    </source>
</reference>